<name>A0A9W6ZC22_9STRA</name>
<dbReference type="AlphaFoldDB" id="A0A9W6ZC22"/>
<keyword evidence="2" id="KW-1185">Reference proteome</keyword>
<comment type="caution">
    <text evidence="1">The sequence shown here is derived from an EMBL/GenBank/DDBJ whole genome shotgun (WGS) entry which is preliminary data.</text>
</comment>
<organism evidence="1 2">
    <name type="scientific">Triparma retinervis</name>
    <dbReference type="NCBI Taxonomy" id="2557542"/>
    <lineage>
        <taxon>Eukaryota</taxon>
        <taxon>Sar</taxon>
        <taxon>Stramenopiles</taxon>
        <taxon>Ochrophyta</taxon>
        <taxon>Bolidophyceae</taxon>
        <taxon>Parmales</taxon>
        <taxon>Triparmaceae</taxon>
        <taxon>Triparma</taxon>
    </lineage>
</organism>
<dbReference type="OrthoDB" id="197906at2759"/>
<dbReference type="EMBL" id="BRXZ01001870">
    <property type="protein sequence ID" value="GMH48368.1"/>
    <property type="molecule type" value="Genomic_DNA"/>
</dbReference>
<evidence type="ECO:0000313" key="1">
    <source>
        <dbReference type="EMBL" id="GMH48368.1"/>
    </source>
</evidence>
<accession>A0A9W6ZC22</accession>
<sequence>MPRVIDGERRAAFLQKLSSGTFLSQSKVQVYLNDALNILLKVSSYQSTSPLTPSVFSASQRPIRFLSNYFEGVLDENINHTVGKNFAYICCTRYNRGTFLRG</sequence>
<reference evidence="1" key="1">
    <citation type="submission" date="2022-07" db="EMBL/GenBank/DDBJ databases">
        <title>Genome analysis of Parmales, a sister group of diatoms, reveals the evolutionary specialization of diatoms from phago-mixotrophs to photoautotrophs.</title>
        <authorList>
            <person name="Ban H."/>
            <person name="Sato S."/>
            <person name="Yoshikawa S."/>
            <person name="Kazumasa Y."/>
            <person name="Nakamura Y."/>
            <person name="Ichinomiya M."/>
            <person name="Saitoh K."/>
            <person name="Sato N."/>
            <person name="Blanc-Mathieu R."/>
            <person name="Endo H."/>
            <person name="Kuwata A."/>
            <person name="Ogata H."/>
        </authorList>
    </citation>
    <scope>NUCLEOTIDE SEQUENCE</scope>
</reference>
<feature type="non-terminal residue" evidence="1">
    <location>
        <position position="1"/>
    </location>
</feature>
<proteinExistence type="predicted"/>
<gene>
    <name evidence="1" type="ORF">TrRE_jg1393</name>
</gene>
<dbReference type="Proteomes" id="UP001165082">
    <property type="component" value="Unassembled WGS sequence"/>
</dbReference>
<protein>
    <submittedName>
        <fullName evidence="1">Uncharacterized protein</fullName>
    </submittedName>
</protein>
<evidence type="ECO:0000313" key="2">
    <source>
        <dbReference type="Proteomes" id="UP001165082"/>
    </source>
</evidence>